<name>W4MBA7_9BACT</name>
<comment type="caution">
    <text evidence="4">The sequence shown here is derived from an EMBL/GenBank/DDBJ whole genome shotgun (WGS) entry which is preliminary data.</text>
</comment>
<evidence type="ECO:0000256" key="1">
    <source>
        <dbReference type="ARBA" id="ARBA00010515"/>
    </source>
</evidence>
<accession>W4MBA7</accession>
<dbReference type="AlphaFoldDB" id="W4MBA7"/>
<proteinExistence type="inferred from homology"/>
<protein>
    <recommendedName>
        <fullName evidence="3">Alpha/beta hydrolase fold-3 domain-containing protein</fullName>
    </recommendedName>
</protein>
<dbReference type="PANTHER" id="PTHR48081:SF8">
    <property type="entry name" value="ALPHA_BETA HYDROLASE FOLD-3 DOMAIN-CONTAINING PROTEIN-RELATED"/>
    <property type="match status" value="1"/>
</dbReference>
<dbReference type="InterPro" id="IPR050300">
    <property type="entry name" value="GDXG_lipolytic_enzyme"/>
</dbReference>
<comment type="similarity">
    <text evidence="1">Belongs to the 'GDXG' lipolytic enzyme family.</text>
</comment>
<dbReference type="EMBL" id="AZHX01000441">
    <property type="protein sequence ID" value="ETX07488.1"/>
    <property type="molecule type" value="Genomic_DNA"/>
</dbReference>
<dbReference type="HOGENOM" id="CLU_012494_6_4_7"/>
<dbReference type="Proteomes" id="UP000019140">
    <property type="component" value="Unassembled WGS sequence"/>
</dbReference>
<dbReference type="InterPro" id="IPR029058">
    <property type="entry name" value="AB_hydrolase_fold"/>
</dbReference>
<dbReference type="Gene3D" id="3.40.50.1820">
    <property type="entry name" value="alpha/beta hydrolase"/>
    <property type="match status" value="1"/>
</dbReference>
<keyword evidence="2" id="KW-0378">Hydrolase</keyword>
<evidence type="ECO:0000313" key="4">
    <source>
        <dbReference type="EMBL" id="ETX07488.1"/>
    </source>
</evidence>
<dbReference type="SUPFAM" id="SSF53474">
    <property type="entry name" value="alpha/beta-Hydrolases"/>
    <property type="match status" value="1"/>
</dbReference>
<keyword evidence="5" id="KW-1185">Reference proteome</keyword>
<sequence>MISLINPSSGQGHSIRVALPLRAAYDDSHLFSAGYKHRTCTAPRETLHRLPHDSGPALHVHTSIRFLDDNPSGGNDIMPLDPQAQGFLEQLAAAEAPPLHELPVEDARNVIVELFGSKENLEPVGKVEDRLIRGADGEIPARVYTPEGVGPFPVLVYYHGGGWVIGNLEAYDPTCRALTNAARCVVVSVEYRLAPEHKFPAAPEDCYAALQWVGANADAINGDPARVAIGGDSAGGNLTAVVAQMSRDRGGVSPIYQLLVYPVTDHRYDTPSYQENADDYLLTKDAMQWFWNHYLRSEADGNSPLASPLQAASLRDLPPALVITAEFDPLRDEGEAYATQLQAAGVPVTLSRYDGMIHGFFSLGAVLDQGQTAMSEAAAALRAAFSA</sequence>
<dbReference type="ESTHER" id="9bact-w4mba7">
    <property type="family name" value="Hormone-sensitive_lipase_like"/>
</dbReference>
<reference evidence="4 5" key="1">
    <citation type="journal article" date="2014" name="Nature">
        <title>An environmental bacterial taxon with a large and distinct metabolic repertoire.</title>
        <authorList>
            <person name="Wilson M.C."/>
            <person name="Mori T."/>
            <person name="Ruckert C."/>
            <person name="Uria A.R."/>
            <person name="Helf M.J."/>
            <person name="Takada K."/>
            <person name="Gernert C."/>
            <person name="Steffens U.A."/>
            <person name="Heycke N."/>
            <person name="Schmitt S."/>
            <person name="Rinke C."/>
            <person name="Helfrich E.J."/>
            <person name="Brachmann A.O."/>
            <person name="Gurgui C."/>
            <person name="Wakimoto T."/>
            <person name="Kracht M."/>
            <person name="Crusemann M."/>
            <person name="Hentschel U."/>
            <person name="Abe I."/>
            <person name="Matsunaga S."/>
            <person name="Kalinowski J."/>
            <person name="Takeyama H."/>
            <person name="Piel J."/>
        </authorList>
    </citation>
    <scope>NUCLEOTIDE SEQUENCE [LARGE SCALE GENOMIC DNA]</scope>
    <source>
        <strain evidence="5">TSY2</strain>
    </source>
</reference>
<dbReference type="PATRIC" id="fig|1429439.4.peg.1870"/>
<evidence type="ECO:0000313" key="5">
    <source>
        <dbReference type="Proteomes" id="UP000019140"/>
    </source>
</evidence>
<evidence type="ECO:0000256" key="2">
    <source>
        <dbReference type="ARBA" id="ARBA00022801"/>
    </source>
</evidence>
<dbReference type="FunFam" id="3.40.50.1820:FF:000089">
    <property type="entry name" value="Alpha/beta hydrolase"/>
    <property type="match status" value="1"/>
</dbReference>
<dbReference type="PANTHER" id="PTHR48081">
    <property type="entry name" value="AB HYDROLASE SUPERFAMILY PROTEIN C4A8.06C"/>
    <property type="match status" value="1"/>
</dbReference>
<organism evidence="4 5">
    <name type="scientific">Candidatus Entotheonella gemina</name>
    <dbReference type="NCBI Taxonomy" id="1429439"/>
    <lineage>
        <taxon>Bacteria</taxon>
        <taxon>Pseudomonadati</taxon>
        <taxon>Nitrospinota/Tectimicrobiota group</taxon>
        <taxon>Candidatus Tectimicrobiota</taxon>
        <taxon>Candidatus Entotheonellia</taxon>
        <taxon>Candidatus Entotheonellales</taxon>
        <taxon>Candidatus Entotheonellaceae</taxon>
        <taxon>Candidatus Entotheonella</taxon>
    </lineage>
</organism>
<gene>
    <name evidence="4" type="ORF">ETSY2_10895</name>
</gene>
<dbReference type="GO" id="GO:0016787">
    <property type="term" value="F:hydrolase activity"/>
    <property type="evidence" value="ECO:0007669"/>
    <property type="project" value="UniProtKB-KW"/>
</dbReference>
<evidence type="ECO:0000259" key="3">
    <source>
        <dbReference type="Pfam" id="PF07859"/>
    </source>
</evidence>
<feature type="domain" description="Alpha/beta hydrolase fold-3" evidence="3">
    <location>
        <begin position="155"/>
        <end position="361"/>
    </location>
</feature>
<dbReference type="InterPro" id="IPR013094">
    <property type="entry name" value="AB_hydrolase_3"/>
</dbReference>
<dbReference type="Pfam" id="PF07859">
    <property type="entry name" value="Abhydrolase_3"/>
    <property type="match status" value="1"/>
</dbReference>